<name>A0A0A9B2W5_ARUDO</name>
<dbReference type="EMBL" id="GBRH01241407">
    <property type="protein sequence ID" value="JAD56488.1"/>
    <property type="molecule type" value="Transcribed_RNA"/>
</dbReference>
<protein>
    <submittedName>
        <fullName evidence="1">Uncharacterized protein</fullName>
    </submittedName>
</protein>
<sequence>MSYKLFDHFLHFLPSKQLFNPLVSDKKTIMTSNWTSVKCIHYFKL</sequence>
<evidence type="ECO:0000313" key="1">
    <source>
        <dbReference type="EMBL" id="JAD56488.1"/>
    </source>
</evidence>
<proteinExistence type="predicted"/>
<reference evidence="1" key="1">
    <citation type="submission" date="2014-09" db="EMBL/GenBank/DDBJ databases">
        <authorList>
            <person name="Magalhaes I.L.F."/>
            <person name="Oliveira U."/>
            <person name="Santos F.R."/>
            <person name="Vidigal T.H.D.A."/>
            <person name="Brescovit A.D."/>
            <person name="Santos A.J."/>
        </authorList>
    </citation>
    <scope>NUCLEOTIDE SEQUENCE</scope>
    <source>
        <tissue evidence="1">Shoot tissue taken approximately 20 cm above the soil surface</tissue>
    </source>
</reference>
<organism evidence="1">
    <name type="scientific">Arundo donax</name>
    <name type="common">Giant reed</name>
    <name type="synonym">Donax arundinaceus</name>
    <dbReference type="NCBI Taxonomy" id="35708"/>
    <lineage>
        <taxon>Eukaryota</taxon>
        <taxon>Viridiplantae</taxon>
        <taxon>Streptophyta</taxon>
        <taxon>Embryophyta</taxon>
        <taxon>Tracheophyta</taxon>
        <taxon>Spermatophyta</taxon>
        <taxon>Magnoliopsida</taxon>
        <taxon>Liliopsida</taxon>
        <taxon>Poales</taxon>
        <taxon>Poaceae</taxon>
        <taxon>PACMAD clade</taxon>
        <taxon>Arundinoideae</taxon>
        <taxon>Arundineae</taxon>
        <taxon>Arundo</taxon>
    </lineage>
</organism>
<dbReference type="AlphaFoldDB" id="A0A0A9B2W5"/>
<reference evidence="1" key="2">
    <citation type="journal article" date="2015" name="Data Brief">
        <title>Shoot transcriptome of the giant reed, Arundo donax.</title>
        <authorList>
            <person name="Barrero R.A."/>
            <person name="Guerrero F.D."/>
            <person name="Moolhuijzen P."/>
            <person name="Goolsby J.A."/>
            <person name="Tidwell J."/>
            <person name="Bellgard S.E."/>
            <person name="Bellgard M.I."/>
        </authorList>
    </citation>
    <scope>NUCLEOTIDE SEQUENCE</scope>
    <source>
        <tissue evidence="1">Shoot tissue taken approximately 20 cm above the soil surface</tissue>
    </source>
</reference>
<accession>A0A0A9B2W5</accession>